<dbReference type="AlphaFoldDB" id="A0A6J5WDJ4"/>
<sequence>MTELKVILAMILLKFRFSLSPAYQNSPAFSLATVPQHGILESDFLICLFQKLKGSMIEALFAKYVPPSLKGRGKDLYGSGKQKKVLMYLSCSSYWAGLSI</sequence>
<accession>A0A6J5WDJ4</accession>
<organism evidence="2 3">
    <name type="scientific">Prunus armeniaca</name>
    <name type="common">Apricot</name>
    <name type="synonym">Armeniaca vulgaris</name>
    <dbReference type="NCBI Taxonomy" id="36596"/>
    <lineage>
        <taxon>Eukaryota</taxon>
        <taxon>Viridiplantae</taxon>
        <taxon>Streptophyta</taxon>
        <taxon>Embryophyta</taxon>
        <taxon>Tracheophyta</taxon>
        <taxon>Spermatophyta</taxon>
        <taxon>Magnoliopsida</taxon>
        <taxon>eudicotyledons</taxon>
        <taxon>Gunneridae</taxon>
        <taxon>Pentapetalae</taxon>
        <taxon>rosids</taxon>
        <taxon>fabids</taxon>
        <taxon>Rosales</taxon>
        <taxon>Rosaceae</taxon>
        <taxon>Amygdaloideae</taxon>
        <taxon>Amygdaleae</taxon>
        <taxon>Prunus</taxon>
    </lineage>
</organism>
<proteinExistence type="predicted"/>
<evidence type="ECO:0000313" key="3">
    <source>
        <dbReference type="Proteomes" id="UP000507245"/>
    </source>
</evidence>
<feature type="chain" id="PRO_5026725356" evidence="1">
    <location>
        <begin position="23"/>
        <end position="100"/>
    </location>
</feature>
<evidence type="ECO:0000313" key="2">
    <source>
        <dbReference type="EMBL" id="CAB4299786.1"/>
    </source>
</evidence>
<name>A0A6J5WDJ4_PRUAR</name>
<keyword evidence="1" id="KW-0732">Signal</keyword>
<gene>
    <name evidence="2" type="ORF">ORAREDHAP_LOCUS14469</name>
</gene>
<feature type="signal peptide" evidence="1">
    <location>
        <begin position="1"/>
        <end position="22"/>
    </location>
</feature>
<dbReference type="OrthoDB" id="1470350at2759"/>
<reference evidence="3" key="1">
    <citation type="journal article" date="2020" name="Genome Biol.">
        <title>Gamete binning: chromosome-level and haplotype-resolved genome assembly enabled by high-throughput single-cell sequencing of gamete genomes.</title>
        <authorList>
            <person name="Campoy J.A."/>
            <person name="Sun H."/>
            <person name="Goel M."/>
            <person name="Jiao W.-B."/>
            <person name="Folz-Donahue K."/>
            <person name="Wang N."/>
            <person name="Rubio M."/>
            <person name="Liu C."/>
            <person name="Kukat C."/>
            <person name="Ruiz D."/>
            <person name="Huettel B."/>
            <person name="Schneeberger K."/>
        </authorList>
    </citation>
    <scope>NUCLEOTIDE SEQUENCE [LARGE SCALE GENOMIC DNA]</scope>
    <source>
        <strain evidence="3">cv. Rojo Pasion</strain>
    </source>
</reference>
<evidence type="ECO:0000256" key="1">
    <source>
        <dbReference type="SAM" id="SignalP"/>
    </source>
</evidence>
<keyword evidence="3" id="KW-1185">Reference proteome</keyword>
<protein>
    <submittedName>
        <fullName evidence="2">Uncharacterized protein</fullName>
    </submittedName>
</protein>
<dbReference type="Proteomes" id="UP000507245">
    <property type="component" value="Unassembled WGS sequence"/>
</dbReference>
<dbReference type="EMBL" id="CAEKKB010000002">
    <property type="protein sequence ID" value="CAB4299786.1"/>
    <property type="molecule type" value="Genomic_DNA"/>
</dbReference>